<comment type="caution">
    <text evidence="7">The sequence shown here is derived from an EMBL/GenBank/DDBJ whole genome shotgun (WGS) entry which is preliminary data.</text>
</comment>
<dbReference type="OrthoDB" id="5962960at2759"/>
<evidence type="ECO:0000256" key="5">
    <source>
        <dbReference type="PROSITE-ProRule" id="PRU00023"/>
    </source>
</evidence>
<gene>
    <name evidence="7" type="ORF">MGAL_10B016886</name>
</gene>
<dbReference type="AlphaFoldDB" id="A0A8B6FWW9"/>
<dbReference type="PROSITE" id="PS50297">
    <property type="entry name" value="ANK_REP_REGION"/>
    <property type="match status" value="4"/>
</dbReference>
<dbReference type="InterPro" id="IPR027417">
    <property type="entry name" value="P-loop_NTPase"/>
</dbReference>
<dbReference type="Gene3D" id="1.10.533.10">
    <property type="entry name" value="Death Domain, Fas"/>
    <property type="match status" value="1"/>
</dbReference>
<keyword evidence="4 5" id="KW-0040">ANK repeat</keyword>
<evidence type="ECO:0000256" key="1">
    <source>
        <dbReference type="ARBA" id="ARBA00001946"/>
    </source>
</evidence>
<dbReference type="InterPro" id="IPR020859">
    <property type="entry name" value="ROC"/>
</dbReference>
<dbReference type="SUPFAM" id="SSF48403">
    <property type="entry name" value="Ankyrin repeat"/>
    <property type="match status" value="1"/>
</dbReference>
<dbReference type="SMART" id="SM00248">
    <property type="entry name" value="ANK"/>
    <property type="match status" value="4"/>
</dbReference>
<dbReference type="SUPFAM" id="SSF52540">
    <property type="entry name" value="P-loop containing nucleoside triphosphate hydrolases"/>
    <property type="match status" value="1"/>
</dbReference>
<feature type="domain" description="Roc" evidence="6">
    <location>
        <begin position="233"/>
        <end position="590"/>
    </location>
</feature>
<dbReference type="Gene3D" id="1.25.40.20">
    <property type="entry name" value="Ankyrin repeat-containing domain"/>
    <property type="match status" value="1"/>
</dbReference>
<evidence type="ECO:0000256" key="2">
    <source>
        <dbReference type="ARBA" id="ARBA00022737"/>
    </source>
</evidence>
<evidence type="ECO:0000313" key="7">
    <source>
        <dbReference type="EMBL" id="VDI55547.1"/>
    </source>
</evidence>
<feature type="repeat" description="ANK" evidence="5">
    <location>
        <begin position="117"/>
        <end position="149"/>
    </location>
</feature>
<dbReference type="PROSITE" id="PS50088">
    <property type="entry name" value="ANK_REPEAT"/>
    <property type="match status" value="4"/>
</dbReference>
<keyword evidence="2" id="KW-0677">Repeat</keyword>
<feature type="repeat" description="ANK" evidence="5">
    <location>
        <begin position="83"/>
        <end position="105"/>
    </location>
</feature>
<evidence type="ECO:0000313" key="8">
    <source>
        <dbReference type="Proteomes" id="UP000596742"/>
    </source>
</evidence>
<keyword evidence="8" id="KW-1185">Reference proteome</keyword>
<evidence type="ECO:0000256" key="4">
    <source>
        <dbReference type="ARBA" id="ARBA00023043"/>
    </source>
</evidence>
<dbReference type="Gene3D" id="3.30.70.1390">
    <property type="entry name" value="ROC domain from the Parkinson's disease-associated leucine-rich repeat kinase 2"/>
    <property type="match status" value="1"/>
</dbReference>
<dbReference type="PANTHER" id="PTHR24203">
    <property type="entry name" value="ANKYRIN REPEAT FAMILY PROTEIN"/>
    <property type="match status" value="1"/>
</dbReference>
<dbReference type="Gene3D" id="3.40.50.300">
    <property type="entry name" value="P-loop containing nucleotide triphosphate hydrolases"/>
    <property type="match status" value="1"/>
</dbReference>
<dbReference type="PANTHER" id="PTHR24203:SF45">
    <property type="entry name" value="ANKYRIN REPEAT DOMAIN 6"/>
    <property type="match status" value="1"/>
</dbReference>
<dbReference type="InterPro" id="IPR011029">
    <property type="entry name" value="DEATH-like_dom_sf"/>
</dbReference>
<reference evidence="7" key="1">
    <citation type="submission" date="2018-11" db="EMBL/GenBank/DDBJ databases">
        <authorList>
            <person name="Alioto T."/>
            <person name="Alioto T."/>
        </authorList>
    </citation>
    <scope>NUCLEOTIDE SEQUENCE</scope>
</reference>
<dbReference type="EMBL" id="UYJE01007511">
    <property type="protein sequence ID" value="VDI55547.1"/>
    <property type="molecule type" value="Genomic_DNA"/>
</dbReference>
<dbReference type="InterPro" id="IPR036770">
    <property type="entry name" value="Ankyrin_rpt-contain_sf"/>
</dbReference>
<proteinExistence type="predicted"/>
<comment type="cofactor">
    <cofactor evidence="1">
        <name>Mg(2+)</name>
        <dbReference type="ChEBI" id="CHEBI:18420"/>
    </cofactor>
</comment>
<dbReference type="Proteomes" id="UP000596742">
    <property type="component" value="Unassembled WGS sequence"/>
</dbReference>
<keyword evidence="3" id="KW-0547">Nucleotide-binding</keyword>
<feature type="repeat" description="ANK" evidence="5">
    <location>
        <begin position="150"/>
        <end position="182"/>
    </location>
</feature>
<dbReference type="InterPro" id="IPR002110">
    <property type="entry name" value="Ankyrin_rpt"/>
</dbReference>
<dbReference type="PROSITE" id="PS51424">
    <property type="entry name" value="ROC"/>
    <property type="match status" value="1"/>
</dbReference>
<sequence length="1179" mass="135346">MDKFPPPVPPRRNTKNLDELVGDLINEHFSKKQASFFNNKDEINRRHFKTGETPLHIAIRQKKKECVEKLILLGVMRNTKDRIGNKPIHTAAIYGYTDVIELLLKEETEFVHEINDRKETPLHLAVRYGHSQSAALLIENGASLAAVDNIGDAPIHTAIQYKQRECLKLLLENGSSVFVMNRSDDPAFKAAQDLHDESLIAILQKYQFQGLFGEISGLGVESRHEFESMISSSWYRCYWNRSYLVGPYNVGKTTLAKSLVKDPIPEERRSTDGIWVYLGRAGMDIDNRKWVFIPQGTSLNIAVQSMLISSGIQEESKEKNVNNEDSGKQFEVGNIGVLRQGKTQIQHDDLRQNSELTTYKEVDTRETSSTPIQSTSRAKNYINFPVMCQSDVPPPIPPRSSRGSLNIGTSTKISPTNDEILDLVLSAVKDGEYKMKLVPIDLWDFGGQKIYYMTHQLFISSRGIFIIIFNGSKDIRKECPDLSYLPGQYGTKTIAVYLLYWVNSILTYCKTSKAGYPKIMFVATHKDLINKAKVVKHKEKLISSIEDLFKDHSGRPHLQISPLFFVDARNNNDQELEKLRKAIVELAFSHPRWGEPMPTVFVPLDLQLSEHAKTGRRIMSYVEIQDINAANKTMVLTPIQLVTFLKMQHALGKYIYFNEGQLNKYVVIEPTYLVEVLKSVVTEEEFWTEKDEIRTIYVSLRDTGILKKVDLLSLWGQEEYRHIINYKDYLINMLIHLDILIEPRSNLLVDREVEDDTKYYFVPCMVKQQVKRPKIKSNSSIHLAYAFKEDIMPPAFMYRFLGACVSMWDFKAMFTDCAIVVIDKYHELIVYAKGKRLIIELVHKESKNKITKSVASTVQESLTRAIIKISKFYWSATDSDSSTDLESIKMNTVEEFSCVNDHERTGKSKRIIPFSIELGVKCASKLCFFPHNLGTENWGCEHNKQHDTSELGLWFTNRGLQNDSKNCGLVCSYHCQGLVADELKQCPTDQQIGRLVYGLNLDVVKELFHHLDMPTHKWDGLLSNEHWYNGHLKFFALWEWTQKVKEATFGDLKHALIHVKEDPHILCKVFKELEINFGGLTEEVLAFPLDEFLLENLSNNIGNDNLLLGLELGLSGVELQDIVYQHKTRLIYQTREILKSWSKLQQPLSVLAKAFNRIDKFGVFFRCIQSWKQLSYLKN</sequence>
<organism evidence="7 8">
    <name type="scientific">Mytilus galloprovincialis</name>
    <name type="common">Mediterranean mussel</name>
    <dbReference type="NCBI Taxonomy" id="29158"/>
    <lineage>
        <taxon>Eukaryota</taxon>
        <taxon>Metazoa</taxon>
        <taxon>Spiralia</taxon>
        <taxon>Lophotrochozoa</taxon>
        <taxon>Mollusca</taxon>
        <taxon>Bivalvia</taxon>
        <taxon>Autobranchia</taxon>
        <taxon>Pteriomorphia</taxon>
        <taxon>Mytilida</taxon>
        <taxon>Mytiloidea</taxon>
        <taxon>Mytilidae</taxon>
        <taxon>Mytilinae</taxon>
        <taxon>Mytilus</taxon>
    </lineage>
</organism>
<protein>
    <recommendedName>
        <fullName evidence="6">Roc domain-containing protein</fullName>
    </recommendedName>
</protein>
<dbReference type="Pfam" id="PF12796">
    <property type="entry name" value="Ank_2"/>
    <property type="match status" value="2"/>
</dbReference>
<name>A0A8B6FWW9_MYTGA</name>
<evidence type="ECO:0000259" key="6">
    <source>
        <dbReference type="PROSITE" id="PS51424"/>
    </source>
</evidence>
<accession>A0A8B6FWW9</accession>
<dbReference type="GO" id="GO:0000166">
    <property type="term" value="F:nucleotide binding"/>
    <property type="evidence" value="ECO:0007669"/>
    <property type="project" value="UniProtKB-KW"/>
</dbReference>
<evidence type="ECO:0000256" key="3">
    <source>
        <dbReference type="ARBA" id="ARBA00022741"/>
    </source>
</evidence>
<feature type="repeat" description="ANK" evidence="5">
    <location>
        <begin position="50"/>
        <end position="82"/>
    </location>
</feature>